<dbReference type="Proteomes" id="UP000474054">
    <property type="component" value="Unassembled WGS sequence"/>
</dbReference>
<dbReference type="KEGG" id="aamb:D1866_09785"/>
<evidence type="ECO:0000256" key="1">
    <source>
        <dbReference type="SAM" id="MobiDB-lite"/>
    </source>
</evidence>
<dbReference type="EMBL" id="CP045482">
    <property type="protein sequence ID" value="QGR22912.1"/>
    <property type="molecule type" value="Genomic_DNA"/>
</dbReference>
<evidence type="ECO:0000313" key="4">
    <source>
        <dbReference type="Proteomes" id="UP000426328"/>
    </source>
</evidence>
<dbReference type="AlphaFoldDB" id="A0A650CYZ3"/>
<protein>
    <submittedName>
        <fullName evidence="3">Uncharacterized protein</fullName>
    </submittedName>
</protein>
<reference evidence="3 4" key="2">
    <citation type="submission" date="2019-10" db="EMBL/GenBank/DDBJ databases">
        <title>Genome Sequences from Six Type Strain Members of the Archaeal Family Sulfolobaceae: Acidianus ambivalens, Acidianus infernus, Metallosphaera prunae, Stygiolobus azoricus, Sulfolobus metallicus, and Sulfurisphaera ohwakuensis.</title>
        <authorList>
            <person name="Counts J.A."/>
            <person name="Kelly R.M."/>
        </authorList>
    </citation>
    <scope>NUCLEOTIDE SEQUENCE [LARGE SCALE GENOMIC DNA]</scope>
    <source>
        <strain evidence="3 4">LEI 10</strain>
    </source>
</reference>
<evidence type="ECO:0000313" key="2">
    <source>
        <dbReference type="EMBL" id="MQL54419.1"/>
    </source>
</evidence>
<name>A0A650CYZ3_ACIAM</name>
<feature type="region of interest" description="Disordered" evidence="1">
    <location>
        <begin position="51"/>
        <end position="70"/>
    </location>
</feature>
<organism evidence="3 4">
    <name type="scientific">Acidianus ambivalens</name>
    <name type="common">Desulfurolobus ambivalens</name>
    <dbReference type="NCBI Taxonomy" id="2283"/>
    <lineage>
        <taxon>Archaea</taxon>
        <taxon>Thermoproteota</taxon>
        <taxon>Thermoprotei</taxon>
        <taxon>Sulfolobales</taxon>
        <taxon>Sulfolobaceae</taxon>
        <taxon>Acidianus</taxon>
    </lineage>
</organism>
<gene>
    <name evidence="3" type="ORF">D1866_09785</name>
    <name evidence="2" type="ORF">GFB69_01225</name>
</gene>
<dbReference type="EMBL" id="WHYS01000001">
    <property type="protein sequence ID" value="MQL54419.1"/>
    <property type="molecule type" value="Genomic_DNA"/>
</dbReference>
<keyword evidence="4" id="KW-1185">Reference proteome</keyword>
<evidence type="ECO:0000313" key="3">
    <source>
        <dbReference type="EMBL" id="QGR22912.1"/>
    </source>
</evidence>
<accession>A0A650CYZ3</accession>
<proteinExistence type="predicted"/>
<reference evidence="2 5" key="1">
    <citation type="submission" date="2019-10" db="EMBL/GenBank/DDBJ databases">
        <title>Comparative genomics of sulfur disproportionating microorganisms.</title>
        <authorList>
            <person name="Ward L.M."/>
            <person name="Bertran E."/>
            <person name="Johnston D."/>
        </authorList>
    </citation>
    <scope>NUCLEOTIDE SEQUENCE [LARGE SCALE GENOMIC DNA]</scope>
    <source>
        <strain evidence="2 5">DSM 3772</strain>
    </source>
</reference>
<evidence type="ECO:0000313" key="5">
    <source>
        <dbReference type="Proteomes" id="UP000474054"/>
    </source>
</evidence>
<sequence length="70" mass="7625">MTLATLLPSLMGLWEEQLTTSIPFKGLELGDDRSLSGALWLPLLRCNPESMVGTMNPLEGNPRPSRAGRS</sequence>
<dbReference type="Proteomes" id="UP000426328">
    <property type="component" value="Chromosome"/>
</dbReference>